<keyword evidence="5" id="KW-1133">Transmembrane helix</keyword>
<dbReference type="GO" id="GO:0030313">
    <property type="term" value="C:cell envelope"/>
    <property type="evidence" value="ECO:0007669"/>
    <property type="project" value="UniProtKB-SubCell"/>
</dbReference>
<keyword evidence="5" id="KW-0472">Membrane</keyword>
<dbReference type="PANTHER" id="PTHR32347">
    <property type="entry name" value="EFFLUX SYSTEM COMPONENT YKNX-RELATED"/>
    <property type="match status" value="1"/>
</dbReference>
<evidence type="ECO:0000256" key="1">
    <source>
        <dbReference type="ARBA" id="ARBA00004196"/>
    </source>
</evidence>
<keyword evidence="5" id="KW-0812">Transmembrane</keyword>
<feature type="compositionally biased region" description="Low complexity" evidence="4">
    <location>
        <begin position="487"/>
        <end position="517"/>
    </location>
</feature>
<keyword evidence="2 3" id="KW-0175">Coiled coil</keyword>
<dbReference type="RefSeq" id="WP_197531158.1">
    <property type="nucleotide sequence ID" value="NZ_SIHJ01000001.1"/>
</dbReference>
<dbReference type="Gene3D" id="2.40.420.20">
    <property type="match status" value="1"/>
</dbReference>
<evidence type="ECO:0000313" key="6">
    <source>
        <dbReference type="EMBL" id="TWT36139.1"/>
    </source>
</evidence>
<dbReference type="EMBL" id="SIHJ01000001">
    <property type="protein sequence ID" value="TWT36139.1"/>
    <property type="molecule type" value="Genomic_DNA"/>
</dbReference>
<proteinExistence type="predicted"/>
<reference evidence="6 7" key="1">
    <citation type="submission" date="2019-02" db="EMBL/GenBank/DDBJ databases">
        <title>Deep-cultivation of Planctomycetes and their phenomic and genomic characterization uncovers novel biology.</title>
        <authorList>
            <person name="Wiegand S."/>
            <person name="Jogler M."/>
            <person name="Boedeker C."/>
            <person name="Pinto D."/>
            <person name="Vollmers J."/>
            <person name="Rivas-Marin E."/>
            <person name="Kohn T."/>
            <person name="Peeters S.H."/>
            <person name="Heuer A."/>
            <person name="Rast P."/>
            <person name="Oberbeckmann S."/>
            <person name="Bunk B."/>
            <person name="Jeske O."/>
            <person name="Meyerdierks A."/>
            <person name="Storesund J.E."/>
            <person name="Kallscheuer N."/>
            <person name="Luecker S."/>
            <person name="Lage O.M."/>
            <person name="Pohl T."/>
            <person name="Merkel B.J."/>
            <person name="Hornburger P."/>
            <person name="Mueller R.-W."/>
            <person name="Bruemmer F."/>
            <person name="Labrenz M."/>
            <person name="Spormann A.M."/>
            <person name="Op Den Camp H."/>
            <person name="Overmann J."/>
            <person name="Amann R."/>
            <person name="Jetten M.S.M."/>
            <person name="Mascher T."/>
            <person name="Medema M.H."/>
            <person name="Devos D.P."/>
            <person name="Kaster A.-K."/>
            <person name="Ovreas L."/>
            <person name="Rohde M."/>
            <person name="Galperin M.Y."/>
            <person name="Jogler C."/>
        </authorList>
    </citation>
    <scope>NUCLEOTIDE SEQUENCE [LARGE SCALE GENOMIC DNA]</scope>
    <source>
        <strain evidence="6 7">KOR34</strain>
    </source>
</reference>
<feature type="region of interest" description="Disordered" evidence="4">
    <location>
        <begin position="472"/>
        <end position="517"/>
    </location>
</feature>
<keyword evidence="6" id="KW-0449">Lipoprotein</keyword>
<evidence type="ECO:0000256" key="3">
    <source>
        <dbReference type="SAM" id="Coils"/>
    </source>
</evidence>
<feature type="transmembrane region" description="Helical" evidence="5">
    <location>
        <begin position="21"/>
        <end position="44"/>
    </location>
</feature>
<dbReference type="InterPro" id="IPR050465">
    <property type="entry name" value="UPF0194_transport"/>
</dbReference>
<protein>
    <submittedName>
        <fullName evidence="6">Periplasmic multidrug efflux lipoprotein</fullName>
    </submittedName>
</protein>
<dbReference type="PANTHER" id="PTHR32347:SF23">
    <property type="entry name" value="BLL5650 PROTEIN"/>
    <property type="match status" value="1"/>
</dbReference>
<dbReference type="Proteomes" id="UP000316714">
    <property type="component" value="Unassembled WGS sequence"/>
</dbReference>
<accession>A0A5C5VDZ7</accession>
<dbReference type="AlphaFoldDB" id="A0A5C5VDZ7"/>
<keyword evidence="7" id="KW-1185">Reference proteome</keyword>
<organism evidence="6 7">
    <name type="scientific">Posidoniimonas corsicana</name>
    <dbReference type="NCBI Taxonomy" id="1938618"/>
    <lineage>
        <taxon>Bacteria</taxon>
        <taxon>Pseudomonadati</taxon>
        <taxon>Planctomycetota</taxon>
        <taxon>Planctomycetia</taxon>
        <taxon>Pirellulales</taxon>
        <taxon>Lacipirellulaceae</taxon>
        <taxon>Posidoniimonas</taxon>
    </lineage>
</organism>
<name>A0A5C5VDZ7_9BACT</name>
<dbReference type="Gene3D" id="2.40.30.170">
    <property type="match status" value="1"/>
</dbReference>
<evidence type="ECO:0000256" key="2">
    <source>
        <dbReference type="ARBA" id="ARBA00023054"/>
    </source>
</evidence>
<evidence type="ECO:0000256" key="4">
    <source>
        <dbReference type="SAM" id="MobiDB-lite"/>
    </source>
</evidence>
<comment type="subcellular location">
    <subcellularLocation>
        <location evidence="1">Cell envelope</location>
    </subcellularLocation>
</comment>
<sequence length="517" mass="57245">MTHHRNQVARRTAASRNRRGFSALLWLVTLAIAGAGAFAVYNYAPSFSQPTLHDEIVFYDIERKDFELSITERGEIESVGDAEVRSEVKTQNTPGLAILRLVPEGTQVEEGGFLAELDSSALREERTTQQIAVNTAEALVVEARNLYETAVIAQQEYLEGVYVQERQTIESEVFVAEENLTRAQEYLQYSKKLAAKGYVNDLQLEADAFAVEKARKELEAAKTKLRVLDDFTKAKMLKQLESDILITKAKWEAEKNSFQLESDKLEEIKDQIEKCVITAPRAGIVKYAHVSDRRGDNDFIVEEGAEVRERQTIIRLPDTSRMRVELTINESLVQYVQVGMPAQIKPIGMDDMVLPGRVSRINQYAEPSGWRKANVKEYKAFVELLTAVDGLRPGMTSSVTINSISTPDALQAPVQAVYSHGEKFYCFVPSGDGLEARELVCGPTNDRFFVIESGLEEGDRVAMNPRDLLAHVDLPEIPKKQRRGAPAEEAPGPEAPSEGQGQGEVAAAASKPVAAGG</sequence>
<feature type="coiled-coil region" evidence="3">
    <location>
        <begin position="211"/>
        <end position="268"/>
    </location>
</feature>
<gene>
    <name evidence="6" type="ORF">KOR34_10380</name>
</gene>
<evidence type="ECO:0000256" key="5">
    <source>
        <dbReference type="SAM" id="Phobius"/>
    </source>
</evidence>
<comment type="caution">
    <text evidence="6">The sequence shown here is derived from an EMBL/GenBank/DDBJ whole genome shotgun (WGS) entry which is preliminary data.</text>
</comment>
<evidence type="ECO:0000313" key="7">
    <source>
        <dbReference type="Proteomes" id="UP000316714"/>
    </source>
</evidence>